<dbReference type="Proteomes" id="UP001210211">
    <property type="component" value="Unassembled WGS sequence"/>
</dbReference>
<evidence type="ECO:0000256" key="5">
    <source>
        <dbReference type="PIRSR" id="PIRSR602401-1"/>
    </source>
</evidence>
<evidence type="ECO:0008006" key="10">
    <source>
        <dbReference type="Google" id="ProtNLM"/>
    </source>
</evidence>
<dbReference type="GO" id="GO:0016705">
    <property type="term" value="F:oxidoreductase activity, acting on paired donors, with incorporation or reduction of molecular oxygen"/>
    <property type="evidence" value="ECO:0007669"/>
    <property type="project" value="InterPro"/>
</dbReference>
<keyword evidence="6" id="KW-0503">Monooxygenase</keyword>
<dbReference type="PROSITE" id="PS00086">
    <property type="entry name" value="CYTOCHROME_P450"/>
    <property type="match status" value="1"/>
</dbReference>
<evidence type="ECO:0000256" key="7">
    <source>
        <dbReference type="SAM" id="Phobius"/>
    </source>
</evidence>
<feature type="transmembrane region" description="Helical" evidence="7">
    <location>
        <begin position="6"/>
        <end position="23"/>
    </location>
</feature>
<dbReference type="InterPro" id="IPR036396">
    <property type="entry name" value="Cyt_P450_sf"/>
</dbReference>
<dbReference type="Pfam" id="PF00067">
    <property type="entry name" value="p450"/>
    <property type="match status" value="1"/>
</dbReference>
<feature type="binding site" description="axial binding residue" evidence="5">
    <location>
        <position position="451"/>
    </location>
    <ligand>
        <name>heme</name>
        <dbReference type="ChEBI" id="CHEBI:30413"/>
    </ligand>
    <ligandPart>
        <name>Fe</name>
        <dbReference type="ChEBI" id="CHEBI:18248"/>
    </ligandPart>
</feature>
<keyword evidence="7" id="KW-0812">Transmembrane</keyword>
<dbReference type="Gene3D" id="1.10.630.10">
    <property type="entry name" value="Cytochrome P450"/>
    <property type="match status" value="1"/>
</dbReference>
<keyword evidence="7" id="KW-1133">Transmembrane helix</keyword>
<dbReference type="GO" id="GO:0004497">
    <property type="term" value="F:monooxygenase activity"/>
    <property type="evidence" value="ECO:0007669"/>
    <property type="project" value="UniProtKB-KW"/>
</dbReference>
<dbReference type="PRINTS" id="PR00463">
    <property type="entry name" value="EP450I"/>
</dbReference>
<keyword evidence="4 5" id="KW-0408">Iron</keyword>
<dbReference type="GO" id="GO:0005506">
    <property type="term" value="F:iron ion binding"/>
    <property type="evidence" value="ECO:0007669"/>
    <property type="project" value="InterPro"/>
</dbReference>
<keyword evidence="3 6" id="KW-0560">Oxidoreductase</keyword>
<dbReference type="GO" id="GO:0006629">
    <property type="term" value="P:lipid metabolic process"/>
    <property type="evidence" value="ECO:0007669"/>
    <property type="project" value="UniProtKB-ARBA"/>
</dbReference>
<evidence type="ECO:0000256" key="2">
    <source>
        <dbReference type="ARBA" id="ARBA00022723"/>
    </source>
</evidence>
<keyword evidence="2 5" id="KW-0479">Metal-binding</keyword>
<keyword evidence="5 6" id="KW-0349">Heme</keyword>
<reference evidence="8 9" key="1">
    <citation type="journal article" date="2022" name="Cell">
        <title>Repeat-based holocentromeres influence genome architecture and karyotype evolution.</title>
        <authorList>
            <person name="Hofstatter P.G."/>
            <person name="Thangavel G."/>
            <person name="Lux T."/>
            <person name="Neumann P."/>
            <person name="Vondrak T."/>
            <person name="Novak P."/>
            <person name="Zhang M."/>
            <person name="Costa L."/>
            <person name="Castellani M."/>
            <person name="Scott A."/>
            <person name="Toegelov H."/>
            <person name="Fuchs J."/>
            <person name="Mata-Sucre Y."/>
            <person name="Dias Y."/>
            <person name="Vanzela A.L.L."/>
            <person name="Huettel B."/>
            <person name="Almeida C.C.S."/>
            <person name="Simkova H."/>
            <person name="Souza G."/>
            <person name="Pedrosa-Harand A."/>
            <person name="Macas J."/>
            <person name="Mayer K.F.X."/>
            <person name="Houben A."/>
            <person name="Marques A."/>
        </authorList>
    </citation>
    <scope>NUCLEOTIDE SEQUENCE [LARGE SCALE GENOMIC DNA]</scope>
    <source>
        <strain evidence="8">RhyTen1mFocal</strain>
    </source>
</reference>
<dbReference type="PANTHER" id="PTHR24296">
    <property type="entry name" value="CYTOCHROME P450"/>
    <property type="match status" value="1"/>
</dbReference>
<evidence type="ECO:0000313" key="8">
    <source>
        <dbReference type="EMBL" id="KAJ3690070.1"/>
    </source>
</evidence>
<evidence type="ECO:0000256" key="3">
    <source>
        <dbReference type="ARBA" id="ARBA00023002"/>
    </source>
</evidence>
<dbReference type="CDD" id="cd11064">
    <property type="entry name" value="CYP86A"/>
    <property type="match status" value="1"/>
</dbReference>
<dbReference type="InterPro" id="IPR017972">
    <property type="entry name" value="Cyt_P450_CS"/>
</dbReference>
<evidence type="ECO:0000256" key="6">
    <source>
        <dbReference type="RuleBase" id="RU000461"/>
    </source>
</evidence>
<organism evidence="8 9">
    <name type="scientific">Rhynchospora tenuis</name>
    <dbReference type="NCBI Taxonomy" id="198213"/>
    <lineage>
        <taxon>Eukaryota</taxon>
        <taxon>Viridiplantae</taxon>
        <taxon>Streptophyta</taxon>
        <taxon>Embryophyta</taxon>
        <taxon>Tracheophyta</taxon>
        <taxon>Spermatophyta</taxon>
        <taxon>Magnoliopsida</taxon>
        <taxon>Liliopsida</taxon>
        <taxon>Poales</taxon>
        <taxon>Cyperaceae</taxon>
        <taxon>Cyperoideae</taxon>
        <taxon>Rhynchosporeae</taxon>
        <taxon>Rhynchospora</taxon>
    </lineage>
</organism>
<name>A0AAD5ZAR0_9POAL</name>
<dbReference type="InterPro" id="IPR002401">
    <property type="entry name" value="Cyt_P450_E_grp-I"/>
</dbReference>
<sequence>MAWHYLLAPPFIFLFFIFMYKNHFFYPLRKRIKSAIPSSLPVVGMLPVLVANLNRMLDLSSRKLRGSNGNHFFFHGPWFLGMSIFVTANPVDARHLFIDNFQNYPKGKDFYEIFELGGDGIFIADGDTWKYHRVKAQLLMSSTNFRVFIAQLSREKIKNALHPFLVHASSQNIVIDIQDMFLRLSFDMSTNFIAGVDLGTLSKDLSENPIARAIDEVAAALFFRFVMPQPWWKLLRALGVGHEKRMAAGGRILDHFIANVIEERRREIIEGRDAPPSMLRSYMEETEVQESYKFLRETVINFLFAARDTTSAAMTWFLWAMCRYPHVEEKIMDELNSISKSITSDGLAVFEAEQLEKLIYFHASILESLRLHPSTPLNIRSVLKPDTLPTGVKLTPGMKVVASMYAMGRMKTIWGEDCLEFKPERWISKEGELKYEPSYKFLPFHTGPRSCLGKQIALTQIKMVIAAMVYNFCFEIAEGHVPEPKFSFILHMKKGLMVRVKKR</sequence>
<comment type="similarity">
    <text evidence="1 6">Belongs to the cytochrome P450 family.</text>
</comment>
<evidence type="ECO:0000256" key="4">
    <source>
        <dbReference type="ARBA" id="ARBA00023004"/>
    </source>
</evidence>
<feature type="transmembrane region" description="Helical" evidence="7">
    <location>
        <begin position="73"/>
        <end position="91"/>
    </location>
</feature>
<dbReference type="GO" id="GO:0020037">
    <property type="term" value="F:heme binding"/>
    <property type="evidence" value="ECO:0007669"/>
    <property type="project" value="InterPro"/>
</dbReference>
<proteinExistence type="inferred from homology"/>
<gene>
    <name evidence="8" type="ORF">LUZ61_019234</name>
</gene>
<dbReference type="PRINTS" id="PR00385">
    <property type="entry name" value="P450"/>
</dbReference>
<evidence type="ECO:0000256" key="1">
    <source>
        <dbReference type="ARBA" id="ARBA00010617"/>
    </source>
</evidence>
<protein>
    <recommendedName>
        <fullName evidence="10">Cytochrome P450</fullName>
    </recommendedName>
</protein>
<accession>A0AAD5ZAR0</accession>
<feature type="transmembrane region" description="Helical" evidence="7">
    <location>
        <begin position="35"/>
        <end position="53"/>
    </location>
</feature>
<keyword evidence="7" id="KW-0472">Membrane</keyword>
<dbReference type="EMBL" id="JAMRDG010000002">
    <property type="protein sequence ID" value="KAJ3690070.1"/>
    <property type="molecule type" value="Genomic_DNA"/>
</dbReference>
<dbReference type="SUPFAM" id="SSF48264">
    <property type="entry name" value="Cytochrome P450"/>
    <property type="match status" value="1"/>
</dbReference>
<comment type="cofactor">
    <cofactor evidence="5">
        <name>heme</name>
        <dbReference type="ChEBI" id="CHEBI:30413"/>
    </cofactor>
</comment>
<keyword evidence="9" id="KW-1185">Reference proteome</keyword>
<evidence type="ECO:0000313" key="9">
    <source>
        <dbReference type="Proteomes" id="UP001210211"/>
    </source>
</evidence>
<dbReference type="AlphaFoldDB" id="A0AAD5ZAR0"/>
<comment type="caution">
    <text evidence="8">The sequence shown here is derived from an EMBL/GenBank/DDBJ whole genome shotgun (WGS) entry which is preliminary data.</text>
</comment>
<dbReference type="InterPro" id="IPR001128">
    <property type="entry name" value="Cyt_P450"/>
</dbReference>